<evidence type="ECO:0000256" key="7">
    <source>
        <dbReference type="ARBA" id="ARBA00023270"/>
    </source>
</evidence>
<dbReference type="InterPro" id="IPR000887">
    <property type="entry name" value="Aldlse_KDPG_KHG"/>
</dbReference>
<dbReference type="Proteomes" id="UP000234881">
    <property type="component" value="Unassembled WGS sequence"/>
</dbReference>
<dbReference type="InterPro" id="IPR031337">
    <property type="entry name" value="KDPG/KHG_AS_1"/>
</dbReference>
<evidence type="ECO:0000313" key="10">
    <source>
        <dbReference type="Proteomes" id="UP000234881"/>
    </source>
</evidence>
<dbReference type="NCBIfam" id="TIGR01182">
    <property type="entry name" value="eda"/>
    <property type="match status" value="1"/>
</dbReference>
<dbReference type="Gene3D" id="3.20.20.70">
    <property type="entry name" value="Aldolase class I"/>
    <property type="match status" value="1"/>
</dbReference>
<dbReference type="Pfam" id="PF01081">
    <property type="entry name" value="Aldolase"/>
    <property type="match status" value="1"/>
</dbReference>
<dbReference type="EC" id="4.1.2.14" evidence="5"/>
<dbReference type="AlphaFoldDB" id="A0A2N5XMJ7"/>
<comment type="similarity">
    <text evidence="3">Belongs to the KHG/KDPG aldolase family.</text>
</comment>
<reference evidence="9 10" key="1">
    <citation type="submission" date="2018-01" db="EMBL/GenBank/DDBJ databases">
        <title>The draft genome sequence of Cohaesibacter sp. H1304.</title>
        <authorList>
            <person name="Wang N.-N."/>
            <person name="Du Z.-J."/>
        </authorList>
    </citation>
    <scope>NUCLEOTIDE SEQUENCE [LARGE SCALE GENOMIC DNA]</scope>
    <source>
        <strain evidence="9 10">H1304</strain>
    </source>
</reference>
<keyword evidence="7" id="KW-0704">Schiff base</keyword>
<keyword evidence="10" id="KW-1185">Reference proteome</keyword>
<keyword evidence="6 9" id="KW-0456">Lyase</keyword>
<name>A0A2N5XMJ7_9HYPH</name>
<comment type="subunit">
    <text evidence="4">Homotrimer.</text>
</comment>
<comment type="pathway">
    <text evidence="2">Carbohydrate acid metabolism; 2-dehydro-3-deoxy-D-gluconate degradation; D-glyceraldehyde 3-phosphate and pyruvate from 2-dehydro-3-deoxy-D-gluconate: step 2/2.</text>
</comment>
<evidence type="ECO:0000256" key="8">
    <source>
        <dbReference type="ARBA" id="ARBA00023277"/>
    </source>
</evidence>
<keyword evidence="8" id="KW-0119">Carbohydrate metabolism</keyword>
<dbReference type="OrthoDB" id="9805177at2"/>
<evidence type="ECO:0000313" key="9">
    <source>
        <dbReference type="EMBL" id="PLW75668.1"/>
    </source>
</evidence>
<dbReference type="SUPFAM" id="SSF51569">
    <property type="entry name" value="Aldolase"/>
    <property type="match status" value="1"/>
</dbReference>
<dbReference type="InterPro" id="IPR013785">
    <property type="entry name" value="Aldolase_TIM"/>
</dbReference>
<dbReference type="RefSeq" id="WP_101535370.1">
    <property type="nucleotide sequence ID" value="NZ_JBFHIU010000098.1"/>
</dbReference>
<dbReference type="PANTHER" id="PTHR30246">
    <property type="entry name" value="2-KETO-3-DEOXY-6-PHOSPHOGLUCONATE ALDOLASE"/>
    <property type="match status" value="1"/>
</dbReference>
<dbReference type="NCBIfam" id="NF004325">
    <property type="entry name" value="PRK05718.1"/>
    <property type="match status" value="1"/>
</dbReference>
<evidence type="ECO:0000256" key="1">
    <source>
        <dbReference type="ARBA" id="ARBA00000654"/>
    </source>
</evidence>
<organism evidence="9 10">
    <name type="scientific">Cohaesibacter celericrescens</name>
    <dbReference type="NCBI Taxonomy" id="2067669"/>
    <lineage>
        <taxon>Bacteria</taxon>
        <taxon>Pseudomonadati</taxon>
        <taxon>Pseudomonadota</taxon>
        <taxon>Alphaproteobacteria</taxon>
        <taxon>Hyphomicrobiales</taxon>
        <taxon>Cohaesibacteraceae</taxon>
    </lineage>
</organism>
<dbReference type="PANTHER" id="PTHR30246:SF1">
    <property type="entry name" value="2-DEHYDRO-3-DEOXY-6-PHOSPHOGALACTONATE ALDOLASE-RELATED"/>
    <property type="match status" value="1"/>
</dbReference>
<comment type="caution">
    <text evidence="9">The sequence shown here is derived from an EMBL/GenBank/DDBJ whole genome shotgun (WGS) entry which is preliminary data.</text>
</comment>
<dbReference type="InterPro" id="IPR031338">
    <property type="entry name" value="KDPG/KHG_AS_2"/>
</dbReference>
<evidence type="ECO:0000256" key="6">
    <source>
        <dbReference type="ARBA" id="ARBA00023239"/>
    </source>
</evidence>
<comment type="catalytic activity">
    <reaction evidence="1">
        <text>2-dehydro-3-deoxy-6-phospho-D-gluconate = D-glyceraldehyde 3-phosphate + pyruvate</text>
        <dbReference type="Rhea" id="RHEA:17089"/>
        <dbReference type="ChEBI" id="CHEBI:15361"/>
        <dbReference type="ChEBI" id="CHEBI:57569"/>
        <dbReference type="ChEBI" id="CHEBI:59776"/>
        <dbReference type="EC" id="4.1.2.14"/>
    </reaction>
</comment>
<gene>
    <name evidence="9" type="ORF">C0081_18675</name>
</gene>
<accession>A0A2N5XMJ7</accession>
<proteinExistence type="inferred from homology"/>
<evidence type="ECO:0000256" key="4">
    <source>
        <dbReference type="ARBA" id="ARBA00011233"/>
    </source>
</evidence>
<dbReference type="GO" id="GO:0008675">
    <property type="term" value="F:2-dehydro-3-deoxy-phosphogluconate aldolase activity"/>
    <property type="evidence" value="ECO:0007669"/>
    <property type="project" value="UniProtKB-EC"/>
</dbReference>
<protein>
    <recommendedName>
        <fullName evidence="5">2-dehydro-3-deoxy-phosphogluconate aldolase</fullName>
        <ecNumber evidence="5">4.1.2.14</ecNumber>
    </recommendedName>
</protein>
<evidence type="ECO:0000256" key="2">
    <source>
        <dbReference type="ARBA" id="ARBA00004736"/>
    </source>
</evidence>
<evidence type="ECO:0000256" key="5">
    <source>
        <dbReference type="ARBA" id="ARBA00013063"/>
    </source>
</evidence>
<dbReference type="CDD" id="cd00452">
    <property type="entry name" value="KDPG_aldolase"/>
    <property type="match status" value="1"/>
</dbReference>
<dbReference type="PROSITE" id="PS00160">
    <property type="entry name" value="ALDOLASE_KDPG_KHG_2"/>
    <property type="match status" value="1"/>
</dbReference>
<evidence type="ECO:0000256" key="3">
    <source>
        <dbReference type="ARBA" id="ARBA00006906"/>
    </source>
</evidence>
<dbReference type="PROSITE" id="PS00159">
    <property type="entry name" value="ALDOLASE_KDPG_KHG_1"/>
    <property type="match status" value="1"/>
</dbReference>
<dbReference type="EMBL" id="PKUQ01000047">
    <property type="protein sequence ID" value="PLW75668.1"/>
    <property type="molecule type" value="Genomic_DNA"/>
</dbReference>
<sequence>MRDQISSICKGVKVIPVVVIDDVEDAVPLARCLVDNGLPVVEVTLRTDAALDAIKAIAKEVKDCIIGVGSIGSPEQLNAAIEAGGHFGVSPGTSPKLLRALEKSDWPFLPGSGSLSEMMGLREAGFTELKLFPAEIVGGVGMLKSVAGPVSDISFCPTGGVKPENAEEYLGLGNVFAIGGTWIAPLQDVKDKKWDVIAARAKAASTLGQG</sequence>